<keyword evidence="1" id="KW-0732">Signal</keyword>
<dbReference type="HOGENOM" id="CLU_012344_3_1_10"/>
<dbReference type="GeneID" id="89454263"/>
<dbReference type="STRING" id="216432.CA2559_12748"/>
<evidence type="ECO:0000256" key="1">
    <source>
        <dbReference type="ARBA" id="ARBA00022729"/>
    </source>
</evidence>
<accession>A3UAS2</accession>
<dbReference type="InterPro" id="IPR026444">
    <property type="entry name" value="Secre_tail"/>
</dbReference>
<dbReference type="PANTHER" id="PTHR19328:SF75">
    <property type="entry name" value="ALDOSE SUGAR DEHYDROGENASE YLII"/>
    <property type="match status" value="1"/>
</dbReference>
<dbReference type="KEGG" id="cat:CA2559_12748"/>
<dbReference type="EMBL" id="CP002046">
    <property type="protein sequence ID" value="EAP86908.1"/>
    <property type="molecule type" value="Genomic_DNA"/>
</dbReference>
<dbReference type="eggNOG" id="COG2133">
    <property type="taxonomic scope" value="Bacteria"/>
</dbReference>
<evidence type="ECO:0000259" key="3">
    <source>
        <dbReference type="Pfam" id="PF18962"/>
    </source>
</evidence>
<dbReference type="InterPro" id="IPR011042">
    <property type="entry name" value="6-blade_b-propeller_TolB-like"/>
</dbReference>
<dbReference type="InterPro" id="IPR011041">
    <property type="entry name" value="Quinoprot_gluc/sorb_DH_b-prop"/>
</dbReference>
<dbReference type="Pfam" id="PF07995">
    <property type="entry name" value="GSDH"/>
    <property type="match status" value="1"/>
</dbReference>
<dbReference type="PANTHER" id="PTHR19328">
    <property type="entry name" value="HEDGEHOG-INTERACTING PROTEIN"/>
    <property type="match status" value="1"/>
</dbReference>
<evidence type="ECO:0000313" key="5">
    <source>
        <dbReference type="Proteomes" id="UP000002297"/>
    </source>
</evidence>
<dbReference type="InterPro" id="IPR012938">
    <property type="entry name" value="Glc/Sorbosone_DH"/>
</dbReference>
<feature type="domain" description="Glucose/Sorbosone dehydrogenase" evidence="2">
    <location>
        <begin position="35"/>
        <end position="336"/>
    </location>
</feature>
<evidence type="ECO:0008006" key="6">
    <source>
        <dbReference type="Google" id="ProtNLM"/>
    </source>
</evidence>
<protein>
    <recommendedName>
        <fullName evidence="6">Cadherin</fullName>
    </recommendedName>
</protein>
<dbReference type="NCBIfam" id="TIGR04183">
    <property type="entry name" value="Por_Secre_tail"/>
    <property type="match status" value="1"/>
</dbReference>
<organism evidence="4 5">
    <name type="scientific">Croceibacter atlanticus (strain ATCC BAA-628 / JCM 21780 / CIP 108009 / IAM 15332 / KCTC 12090 / HTCC2559)</name>
    <dbReference type="NCBI Taxonomy" id="216432"/>
    <lineage>
        <taxon>Bacteria</taxon>
        <taxon>Pseudomonadati</taxon>
        <taxon>Bacteroidota</taxon>
        <taxon>Flavobacteriia</taxon>
        <taxon>Flavobacteriales</taxon>
        <taxon>Flavobacteriaceae</taxon>
        <taxon>Croceibacter</taxon>
    </lineage>
</organism>
<dbReference type="OrthoDB" id="9770043at2"/>
<evidence type="ECO:0000313" key="4">
    <source>
        <dbReference type="EMBL" id="EAP86908.1"/>
    </source>
</evidence>
<dbReference type="Pfam" id="PF18962">
    <property type="entry name" value="Por_Secre_tail"/>
    <property type="match status" value="1"/>
</dbReference>
<keyword evidence="5" id="KW-1185">Reference proteome</keyword>
<name>A3UAS2_CROAH</name>
<proteinExistence type="predicted"/>
<dbReference type="SUPFAM" id="SSF50952">
    <property type="entry name" value="Soluble quinoprotein glucose dehydrogenase"/>
    <property type="match status" value="1"/>
</dbReference>
<dbReference type="Gene3D" id="2.120.10.30">
    <property type="entry name" value="TolB, C-terminal domain"/>
    <property type="match status" value="1"/>
</dbReference>
<feature type="domain" description="Secretion system C-terminal sorting" evidence="3">
    <location>
        <begin position="393"/>
        <end position="459"/>
    </location>
</feature>
<gene>
    <name evidence="4" type="ordered locus">CA2559_12748</name>
</gene>
<dbReference type="NCBIfam" id="NF033708">
    <property type="entry name" value="T9SS_Cterm_ChiA"/>
    <property type="match status" value="1"/>
</dbReference>
<sequence>MKTHLPITLVFILHSFFILQAQNFEIDTQLFASGLNQPLGIENVGDSRLFIPEKPGTISIVNANGSVEPTPFLDITNLVTTNGERGLLGLAFHPNYTTNGYFYVNYTNTSGNTVISRFSVSADNPNLADENTELQLLTYNQPFANHNGGDLTFGPDGMLYIASGDGGSGGDPGERAQSLNTLLGKILRLNVDIAAPYIPNNNPFVNDGDNQTLGEIWAYGLRNPFRISFDSANGDFWIGDVGQNEIEEINKVTQNPAAVNYGWRCFEGNSTYDDTSDCLNSFSPHTPPIIDYTQTNGRCSVTGGRVYRGPDFSNLTGVYIFADFCSGELASIDSSQNVNFTTPTNGSSFVGFGTNDTNMLFVADIGGSIYKIVDNIALGVHSQNDTPAITITPNPTQSSFNISLLEDYAQVEIFNISGQQVFQKRVNKDEEIQVSNLAEGLYIVRIISPTGKHSVKKLIKY</sequence>
<dbReference type="AlphaFoldDB" id="A3UAS2"/>
<dbReference type="RefSeq" id="WP_013188289.1">
    <property type="nucleotide sequence ID" value="NC_014230.1"/>
</dbReference>
<evidence type="ECO:0000259" key="2">
    <source>
        <dbReference type="Pfam" id="PF07995"/>
    </source>
</evidence>
<dbReference type="Proteomes" id="UP000002297">
    <property type="component" value="Chromosome"/>
</dbReference>
<reference evidence="4 5" key="1">
    <citation type="journal article" date="2010" name="J. Bacteriol.">
        <title>The complete genome sequence of Croceibacter atlanticus HTCC2559T.</title>
        <authorList>
            <person name="Oh H.M."/>
            <person name="Kang I."/>
            <person name="Ferriera S."/>
            <person name="Giovannoni S.J."/>
            <person name="Cho J.C."/>
        </authorList>
    </citation>
    <scope>NUCLEOTIDE SEQUENCE [LARGE SCALE GENOMIC DNA]</scope>
    <source>
        <strain evidence="5">ATCC BAA-628 / HTCC2559 / KCTC 12090</strain>
    </source>
</reference>